<feature type="transmembrane region" description="Helical" evidence="1">
    <location>
        <begin position="361"/>
        <end position="378"/>
    </location>
</feature>
<dbReference type="OrthoDB" id="6253040at2759"/>
<protein>
    <submittedName>
        <fullName evidence="2">Uncharacterized protein</fullName>
    </submittedName>
</protein>
<gene>
    <name evidence="2" type="ORF">P879_04980</name>
</gene>
<feature type="transmembrane region" description="Helical" evidence="1">
    <location>
        <begin position="455"/>
        <end position="477"/>
    </location>
</feature>
<dbReference type="AlphaFoldDB" id="A0A8T0DKE8"/>
<feature type="transmembrane region" description="Helical" evidence="1">
    <location>
        <begin position="126"/>
        <end position="143"/>
    </location>
</feature>
<name>A0A8T0DKE8_9TREM</name>
<feature type="transmembrane region" description="Helical" evidence="1">
    <location>
        <begin position="390"/>
        <end position="410"/>
    </location>
</feature>
<feature type="transmembrane region" description="Helical" evidence="1">
    <location>
        <begin position="70"/>
        <end position="93"/>
    </location>
</feature>
<feature type="transmembrane region" description="Helical" evidence="1">
    <location>
        <begin position="99"/>
        <end position="119"/>
    </location>
</feature>
<reference evidence="2 3" key="1">
    <citation type="submission" date="2019-07" db="EMBL/GenBank/DDBJ databases">
        <title>Annotation for the trematode Paragonimus westermani.</title>
        <authorList>
            <person name="Choi Y.-J."/>
        </authorList>
    </citation>
    <scope>NUCLEOTIDE SEQUENCE [LARGE SCALE GENOMIC DNA]</scope>
    <source>
        <strain evidence="2">180907_Pwestermani</strain>
    </source>
</reference>
<organism evidence="2 3">
    <name type="scientific">Paragonimus westermani</name>
    <dbReference type="NCBI Taxonomy" id="34504"/>
    <lineage>
        <taxon>Eukaryota</taxon>
        <taxon>Metazoa</taxon>
        <taxon>Spiralia</taxon>
        <taxon>Lophotrochozoa</taxon>
        <taxon>Platyhelminthes</taxon>
        <taxon>Trematoda</taxon>
        <taxon>Digenea</taxon>
        <taxon>Plagiorchiida</taxon>
        <taxon>Troglotremata</taxon>
        <taxon>Troglotrematidae</taxon>
        <taxon>Paragonimus</taxon>
    </lineage>
</organism>
<keyword evidence="3" id="KW-1185">Reference proteome</keyword>
<dbReference type="EMBL" id="JTDF01003480">
    <property type="protein sequence ID" value="KAF8567772.1"/>
    <property type="molecule type" value="Genomic_DNA"/>
</dbReference>
<evidence type="ECO:0000313" key="3">
    <source>
        <dbReference type="Proteomes" id="UP000699462"/>
    </source>
</evidence>
<dbReference type="InterPro" id="IPR036259">
    <property type="entry name" value="MFS_trans_sf"/>
</dbReference>
<sequence length="489" mass="54447">MQCINYGTFVNLINSSRPTSKSWRRCLMLHVNYAMTTKTLYAVPVEKLQIHSSSKLGPRSTSERMLNCDYLYLCSFLSVGLVFAYGPCASFRISLPSDLINVALMAGGLAGHLFSCFAVKTFALRSVVRCAHILLIAGWMFAYPATRQFVDEVRLLPILCTFFVNGMAIGLLFIALTVHMNRTESPLGDSVCFTRIPQIGIAAGAVTVDISLHAVGWEYTIVMCLVLSAMAVFLCDALHNVPLNLSGIKHYSGAQDHFAQPFFGESHHTNGDVLQDVNAPFSASTFGLTNGRSVMIPTLRHTGILVCFQYLTGLCMLTLPEEICLNLSSYPRYNFSVYLVLTMLGLCLGNYFGYRPVGMHKPVLITSLVYFHVAVLYYCKWTSGSFIPSYMILPVLALLSSAASMGWTQFPLLYPLDNLPAHMLDVMIKKVFTVWWSFGLFYSILITLLQYTLNYLVLFLILTQTNLLSAVILLLFCESKQLNSFSLGF</sequence>
<keyword evidence="1" id="KW-1133">Transmembrane helix</keyword>
<evidence type="ECO:0000313" key="2">
    <source>
        <dbReference type="EMBL" id="KAF8567772.1"/>
    </source>
</evidence>
<keyword evidence="1" id="KW-0472">Membrane</keyword>
<dbReference type="SUPFAM" id="SSF103473">
    <property type="entry name" value="MFS general substrate transporter"/>
    <property type="match status" value="1"/>
</dbReference>
<keyword evidence="1" id="KW-0812">Transmembrane</keyword>
<feature type="transmembrane region" description="Helical" evidence="1">
    <location>
        <begin position="155"/>
        <end position="180"/>
    </location>
</feature>
<feature type="transmembrane region" description="Helical" evidence="1">
    <location>
        <begin position="431"/>
        <end position="449"/>
    </location>
</feature>
<evidence type="ECO:0000256" key="1">
    <source>
        <dbReference type="SAM" id="Phobius"/>
    </source>
</evidence>
<feature type="transmembrane region" description="Helical" evidence="1">
    <location>
        <begin position="335"/>
        <end position="354"/>
    </location>
</feature>
<accession>A0A8T0DKE8</accession>
<dbReference type="Proteomes" id="UP000699462">
    <property type="component" value="Unassembled WGS sequence"/>
</dbReference>
<proteinExistence type="predicted"/>
<comment type="caution">
    <text evidence="2">The sequence shown here is derived from an EMBL/GenBank/DDBJ whole genome shotgun (WGS) entry which is preliminary data.</text>
</comment>